<geneLocation type="plasmid" evidence="5">
    <name>II</name>
</geneLocation>
<evidence type="ECO:0000256" key="1">
    <source>
        <dbReference type="SAM" id="MobiDB-lite"/>
    </source>
</evidence>
<feature type="chain" id="PRO_5001653483" description="DUF4168 domain-containing protein" evidence="2">
    <location>
        <begin position="28"/>
        <end position="140"/>
    </location>
</feature>
<sequence length="140" mass="14813">MITRYIAPASLTTALLSLMFLSNPASAQQATPEKQPIQGQADSNGAAGAVSDQKIEAFAVAYLQVDKVRQEYSAKIGATPDAAAKQQLQAEAGKQMVQAVEASPGMSVEEYNVILTAAQKDPALVQKVQEKLQKAIPAQQ</sequence>
<dbReference type="Proteomes" id="UP000028181">
    <property type="component" value="Plasmid pHAMBI540a"/>
</dbReference>
<dbReference type="Pfam" id="PF13767">
    <property type="entry name" value="DUF4168"/>
    <property type="match status" value="1"/>
</dbReference>
<evidence type="ECO:0000256" key="2">
    <source>
        <dbReference type="SAM" id="SignalP"/>
    </source>
</evidence>
<evidence type="ECO:0000313" key="4">
    <source>
        <dbReference type="EMBL" id="CDN51914.1"/>
    </source>
</evidence>
<dbReference type="eggNOG" id="ENOG50339XK">
    <property type="taxonomic scope" value="Bacteria"/>
</dbReference>
<gene>
    <name evidence="4" type="ORF">RG540_PA12380</name>
</gene>
<dbReference type="EMBL" id="HG938354">
    <property type="protein sequence ID" value="CDN51914.1"/>
    <property type="molecule type" value="Genomic_DNA"/>
</dbReference>
<keyword evidence="4" id="KW-0614">Plasmid</keyword>
<name>A0A068T1I1_NEOGA</name>
<evidence type="ECO:0000313" key="5">
    <source>
        <dbReference type="Proteomes" id="UP000028181"/>
    </source>
</evidence>
<dbReference type="RefSeq" id="WP_041366532.1">
    <property type="nucleotide sequence ID" value="NZ_HG938354.1"/>
</dbReference>
<evidence type="ECO:0000259" key="3">
    <source>
        <dbReference type="Pfam" id="PF13767"/>
    </source>
</evidence>
<protein>
    <recommendedName>
        <fullName evidence="3">DUF4168 domain-containing protein</fullName>
    </recommendedName>
</protein>
<dbReference type="InterPro" id="IPR025433">
    <property type="entry name" value="DUF4168"/>
</dbReference>
<feature type="signal peptide" evidence="2">
    <location>
        <begin position="1"/>
        <end position="27"/>
    </location>
</feature>
<dbReference type="KEGG" id="ngg:RG540_PA12380"/>
<dbReference type="AlphaFoldDB" id="A0A068T1I1"/>
<feature type="region of interest" description="Disordered" evidence="1">
    <location>
        <begin position="27"/>
        <end position="48"/>
    </location>
</feature>
<feature type="domain" description="DUF4168" evidence="3">
    <location>
        <begin position="51"/>
        <end position="128"/>
    </location>
</feature>
<proteinExistence type="predicted"/>
<dbReference type="PATRIC" id="fig|1028800.3.peg.5875"/>
<organism evidence="4 5">
    <name type="scientific">Neorhizobium galegae bv. orientalis str. HAMBI 540</name>
    <dbReference type="NCBI Taxonomy" id="1028800"/>
    <lineage>
        <taxon>Bacteria</taxon>
        <taxon>Pseudomonadati</taxon>
        <taxon>Pseudomonadota</taxon>
        <taxon>Alphaproteobacteria</taxon>
        <taxon>Hyphomicrobiales</taxon>
        <taxon>Rhizobiaceae</taxon>
        <taxon>Rhizobium/Agrobacterium group</taxon>
        <taxon>Neorhizobium</taxon>
    </lineage>
</organism>
<dbReference type="OrthoDB" id="8030799at2"/>
<reference evidence="5" key="1">
    <citation type="journal article" date="2014" name="BMC Genomics">
        <title>Genome sequencing of two Neorhizobium galegae strains reveals a noeT gene responsible for the unusual acetylation of the nodulation factors.</title>
        <authorList>
            <person name="Osterman J."/>
            <person name="Marsh J."/>
            <person name="Laine P.K."/>
            <person name="Zeng Z."/>
            <person name="Alatalo E."/>
            <person name="Sullivan J.T."/>
            <person name="Young J.P."/>
            <person name="Thomas-Oates J."/>
            <person name="Paulin L."/>
            <person name="Lindstrom K."/>
        </authorList>
    </citation>
    <scope>NUCLEOTIDE SEQUENCE [LARGE SCALE GENOMIC DNA]</scope>
    <source>
        <strain evidence="5">HAMBI 540</strain>
    </source>
</reference>
<dbReference type="HOGENOM" id="CLU_129857_0_0_5"/>
<keyword evidence="5" id="KW-1185">Reference proteome</keyword>
<accession>A0A068T1I1</accession>
<dbReference type="GeneID" id="24260937"/>
<keyword evidence="2" id="KW-0732">Signal</keyword>
<feature type="compositionally biased region" description="Polar residues" evidence="1">
    <location>
        <begin position="27"/>
        <end position="43"/>
    </location>
</feature>